<dbReference type="CDD" id="cd03183">
    <property type="entry name" value="GST_C_Theta"/>
    <property type="match status" value="1"/>
</dbReference>
<dbReference type="SFLD" id="SFLDG01153">
    <property type="entry name" value="Main.4:_Theta-like"/>
    <property type="match status" value="1"/>
</dbReference>
<gene>
    <name evidence="6" type="primary">GSTT1</name>
</gene>
<sequence>MALKLYVDRMSQPSRAILIFCKMNKIDFEEVRIDLAKGQHRSPEFKEINPMGQVPAIVDGRFRLSESHAILIYLACVFPGVSDHWYPADLFSRAKINSVLDWHHSNLRRGAAAYVLNSTLAPVLGLPLNPQAANEAGKLLCESLSKIESIWLKGNAKFLLGNTQPSIADLSLVCEIMQLEVVNEEDRQRILDPHLKILQWIENVKNYTSPHFEEVHEVLYKVKERLQRRLSSGAKLNSKL</sequence>
<dbReference type="SFLD" id="SFLDS00019">
    <property type="entry name" value="Glutathione_Transferase_(cytos"/>
    <property type="match status" value="1"/>
</dbReference>
<reference evidence="6" key="2">
    <citation type="submission" date="2016-01" db="EMBL/GenBank/DDBJ databases">
        <authorList>
            <person name="Oliw E.H."/>
        </authorList>
    </citation>
    <scope>NUCLEOTIDE SEQUENCE</scope>
</reference>
<dbReference type="CDD" id="cd03050">
    <property type="entry name" value="GST_N_Theta"/>
    <property type="match status" value="1"/>
</dbReference>
<dbReference type="PANTHER" id="PTHR44750">
    <property type="entry name" value="GLUTATHIONE S-TRANSFERASE T1-RELATED"/>
    <property type="match status" value="1"/>
</dbReference>
<evidence type="ECO:0000256" key="1">
    <source>
        <dbReference type="ARBA" id="ARBA00009899"/>
    </source>
</evidence>
<protein>
    <submittedName>
        <fullName evidence="6">Glutathione S-transferase</fullName>
    </submittedName>
</protein>
<proteinExistence type="evidence at transcript level"/>
<dbReference type="PROSITE" id="PS50405">
    <property type="entry name" value="GST_CTER"/>
    <property type="match status" value="1"/>
</dbReference>
<dbReference type="SFLD" id="SFLDG00358">
    <property type="entry name" value="Main_(cytGST)"/>
    <property type="match status" value="1"/>
</dbReference>
<dbReference type="InterPro" id="IPR004045">
    <property type="entry name" value="Glutathione_S-Trfase_N"/>
</dbReference>
<feature type="domain" description="GST C-terminal" evidence="5">
    <location>
        <begin position="89"/>
        <end position="230"/>
    </location>
</feature>
<keyword evidence="2" id="KW-0216">Detoxification</keyword>
<feature type="domain" description="GST N-terminal" evidence="4">
    <location>
        <begin position="1"/>
        <end position="82"/>
    </location>
</feature>
<dbReference type="InterPro" id="IPR036282">
    <property type="entry name" value="Glutathione-S-Trfase_C_sf"/>
</dbReference>
<dbReference type="Gene3D" id="1.20.1050.10">
    <property type="match status" value="1"/>
</dbReference>
<dbReference type="InterPro" id="IPR010987">
    <property type="entry name" value="Glutathione-S-Trfase_C-like"/>
</dbReference>
<dbReference type="InterPro" id="IPR040077">
    <property type="entry name" value="GST_C_Theta"/>
</dbReference>
<dbReference type="InterPro" id="IPR036249">
    <property type="entry name" value="Thioredoxin-like_sf"/>
</dbReference>
<accession>A0A173GPK3</accession>
<dbReference type="PROSITE" id="PS50404">
    <property type="entry name" value="GST_NTER"/>
    <property type="match status" value="1"/>
</dbReference>
<comment type="similarity">
    <text evidence="1">Belongs to the GST superfamily. Theta family.</text>
</comment>
<dbReference type="FunFam" id="1.20.1050.10:FF:000039">
    <property type="entry name" value="Glutathione S-transferase theta-1"/>
    <property type="match status" value="1"/>
</dbReference>
<dbReference type="PANTHER" id="PTHR44750:SF1">
    <property type="entry name" value="GLUTATHIONE S-TRANSFERASE T1-RELATED"/>
    <property type="match status" value="1"/>
</dbReference>
<reference evidence="6" key="1">
    <citation type="journal article" date="2016" name="Plant Physiol. Biochem.">
        <title>Transcriptome-wide identification and expression analysis of glutathione S-transferase genes involved in flavonoids accumulation in Dracaena cambodiana.</title>
        <authorList>
            <person name="Zhu J.H."/>
            <person name="Li H.L."/>
            <person name="Guo D."/>
            <person name="Wang Y."/>
            <person name="Dai H.F."/>
            <person name="Mei W.L."/>
            <person name="Peng S.Q."/>
        </authorList>
    </citation>
    <scope>NUCLEOTIDE SEQUENCE</scope>
</reference>
<dbReference type="InterPro" id="IPR043377">
    <property type="entry name" value="GSTT1/2/3"/>
</dbReference>
<evidence type="ECO:0000256" key="3">
    <source>
        <dbReference type="ARBA" id="ARBA00022679"/>
    </source>
</evidence>
<evidence type="ECO:0000256" key="2">
    <source>
        <dbReference type="ARBA" id="ARBA00022575"/>
    </source>
</evidence>
<dbReference type="FunFam" id="3.40.30.10:FF:000176">
    <property type="entry name" value="Glutathione S-transferase theta-1"/>
    <property type="match status" value="1"/>
</dbReference>
<dbReference type="SUPFAM" id="SSF52833">
    <property type="entry name" value="Thioredoxin-like"/>
    <property type="match status" value="1"/>
</dbReference>
<dbReference type="SUPFAM" id="SSF47616">
    <property type="entry name" value="GST C-terminal domain-like"/>
    <property type="match status" value="1"/>
</dbReference>
<dbReference type="GO" id="GO:0016740">
    <property type="term" value="F:transferase activity"/>
    <property type="evidence" value="ECO:0007669"/>
    <property type="project" value="UniProtKB-KW"/>
</dbReference>
<dbReference type="GO" id="GO:0009407">
    <property type="term" value="P:toxin catabolic process"/>
    <property type="evidence" value="ECO:0007669"/>
    <property type="project" value="UniProtKB-ARBA"/>
</dbReference>
<dbReference type="AlphaFoldDB" id="A0A173GPK3"/>
<dbReference type="InterPro" id="IPR040075">
    <property type="entry name" value="GST_N_Theta"/>
</dbReference>
<evidence type="ECO:0000313" key="6">
    <source>
        <dbReference type="EMBL" id="ANH58215.1"/>
    </source>
</evidence>
<dbReference type="InterPro" id="IPR040079">
    <property type="entry name" value="Glutathione_S-Trfase"/>
</dbReference>
<dbReference type="EMBL" id="KU565023">
    <property type="protein sequence ID" value="ANH58215.1"/>
    <property type="molecule type" value="mRNA"/>
</dbReference>
<organism evidence="6">
    <name type="scientific">Dracaena cambodiana</name>
    <dbReference type="NCBI Taxonomy" id="580341"/>
    <lineage>
        <taxon>Eukaryota</taxon>
        <taxon>Viridiplantae</taxon>
        <taxon>Streptophyta</taxon>
        <taxon>Embryophyta</taxon>
        <taxon>Tracheophyta</taxon>
        <taxon>Spermatophyta</taxon>
        <taxon>Magnoliopsida</taxon>
        <taxon>Liliopsida</taxon>
        <taxon>Asparagales</taxon>
        <taxon>Asparagaceae</taxon>
        <taxon>Nolinoideae</taxon>
        <taxon>Dracaena</taxon>
    </lineage>
</organism>
<dbReference type="Pfam" id="PF02798">
    <property type="entry name" value="GST_N"/>
    <property type="match status" value="1"/>
</dbReference>
<keyword evidence="3 6" id="KW-0808">Transferase</keyword>
<dbReference type="Gene3D" id="3.40.30.10">
    <property type="entry name" value="Glutaredoxin"/>
    <property type="match status" value="1"/>
</dbReference>
<name>A0A173GPK3_9ASPA</name>
<evidence type="ECO:0000259" key="5">
    <source>
        <dbReference type="PROSITE" id="PS50405"/>
    </source>
</evidence>
<evidence type="ECO:0000259" key="4">
    <source>
        <dbReference type="PROSITE" id="PS50404"/>
    </source>
</evidence>